<proteinExistence type="predicted"/>
<accession>A0ABS6EEA9</accession>
<evidence type="ECO:0000313" key="5">
    <source>
        <dbReference type="EMBL" id="MBU5483542.1"/>
    </source>
</evidence>
<evidence type="ECO:0000313" key="6">
    <source>
        <dbReference type="Proteomes" id="UP000726170"/>
    </source>
</evidence>
<feature type="transmembrane region" description="Helical" evidence="3">
    <location>
        <begin position="674"/>
        <end position="694"/>
    </location>
</feature>
<feature type="transmembrane region" description="Helical" evidence="3">
    <location>
        <begin position="49"/>
        <end position="75"/>
    </location>
</feature>
<feature type="transmembrane region" description="Helical" evidence="3">
    <location>
        <begin position="772"/>
        <end position="789"/>
    </location>
</feature>
<sequence>MTEWYNLSWNEVVEQLNSDANKGLTEEKVEKLQNSYGKNIIEIPKGNNILYIMLLQFKNFWLLYMLLIIGIYFYIGQVNEAISLFGILMLNIIVISFGESEREKEIKELQRLQSSQAMVVRNGATVKIAAEDLVVGDIIILNDGDIVPADIRLIEGDNIKVKEGAVTGEGYTVEKYSTKIEDKELPLTEVRNILFKSSAIIEGSGKGIVIATGTGTEIANIIGLVVENNEEGNMINKKLHSILNSFTVISIIISAFMAFIQLYILKGDIVDGFFSFAWAPIAFIPFSIFILIEIISYFIIKDFNKKGTVIKNLSVVENLSKINMICEDKVGVFSENYAHVKSVYVDDNLIGVEDLNLMELNEEFNTLNRVIHIGMLCNDTKFTNGEYINPKNDITEIGLAKFVRENNIHSLQLEGIENRVLTIPFDKDRRLMSTINRVDNNYRANVRGTVDSLLNRCTHLMKNGVEKEIAEEDIRKIKYADIQMSRMGLYVVGFGYRNYNYEPSINENLESNLVFAGLIGFYNPPLNEISNLIKKGRELNIHPIIFTEENKLTAESFGKKIGILNRVTRVLSAVEMDNMPEEDLNKIIGRMSIFSKLESKHKTKIGKHYKEIGQNLMMSGKRITDLPYLRISKVGMALDGTNIVNKLSDVLVKERTYESLLNIIISSRKIVNSLINIITYSFLCSLTAVIVNIASKLLGLGYVLNFYNILWINVITTIISSIGIALNYKNEEEYNTESIGKNIFNGIILKSIFKAVFIAAVVLGSLYLNEKISFLILNLCLIILSITFNKKHTSKSKLCYIFNAVVQLIYFIILTKPNI</sequence>
<dbReference type="EMBL" id="JAHLQF010000001">
    <property type="protein sequence ID" value="MBU5483542.1"/>
    <property type="molecule type" value="Genomic_DNA"/>
</dbReference>
<feature type="transmembrane region" description="Helical" evidence="3">
    <location>
        <begin position="276"/>
        <end position="300"/>
    </location>
</feature>
<dbReference type="PANTHER" id="PTHR43294">
    <property type="entry name" value="SODIUM/POTASSIUM-TRANSPORTING ATPASE SUBUNIT ALPHA"/>
    <property type="match status" value="1"/>
</dbReference>
<comment type="subcellular location">
    <subcellularLocation>
        <location evidence="1">Cell membrane</location>
        <topology evidence="1">Multi-pass membrane protein</topology>
    </subcellularLocation>
</comment>
<evidence type="ECO:0000256" key="1">
    <source>
        <dbReference type="ARBA" id="ARBA00004651"/>
    </source>
</evidence>
<keyword evidence="3" id="KW-1133">Transmembrane helix</keyword>
<evidence type="ECO:0000259" key="4">
    <source>
        <dbReference type="SMART" id="SM00831"/>
    </source>
</evidence>
<dbReference type="Proteomes" id="UP000726170">
    <property type="component" value="Unassembled WGS sequence"/>
</dbReference>
<organism evidence="5 6">
    <name type="scientific">Clostridium mobile</name>
    <dbReference type="NCBI Taxonomy" id="2841512"/>
    <lineage>
        <taxon>Bacteria</taxon>
        <taxon>Bacillati</taxon>
        <taxon>Bacillota</taxon>
        <taxon>Clostridia</taxon>
        <taxon>Eubacteriales</taxon>
        <taxon>Clostridiaceae</taxon>
        <taxon>Clostridium</taxon>
    </lineage>
</organism>
<feature type="domain" description="Cation-transporting P-type ATPase N-terminal" evidence="4">
    <location>
        <begin position="3"/>
        <end position="77"/>
    </location>
</feature>
<feature type="transmembrane region" description="Helical" evidence="3">
    <location>
        <begin position="242"/>
        <end position="264"/>
    </location>
</feature>
<reference evidence="5 6" key="1">
    <citation type="submission" date="2021-06" db="EMBL/GenBank/DDBJ databases">
        <authorList>
            <person name="Sun Q."/>
            <person name="Li D."/>
        </authorList>
    </citation>
    <scope>NUCLEOTIDE SEQUENCE [LARGE SCALE GENOMIC DNA]</scope>
    <source>
        <strain evidence="5 6">MSJ-11</strain>
    </source>
</reference>
<dbReference type="SMART" id="SM00831">
    <property type="entry name" value="Cation_ATPase_N"/>
    <property type="match status" value="1"/>
</dbReference>
<keyword evidence="2" id="KW-1003">Cell membrane</keyword>
<dbReference type="InterPro" id="IPR004014">
    <property type="entry name" value="ATPase_P-typ_cation-transptr_N"/>
</dbReference>
<feature type="transmembrane region" description="Helical" evidence="3">
    <location>
        <begin position="798"/>
        <end position="815"/>
    </location>
</feature>
<dbReference type="PANTHER" id="PTHR43294:SF21">
    <property type="entry name" value="CATION TRANSPORTING ATPASE"/>
    <property type="match status" value="1"/>
</dbReference>
<feature type="transmembrane region" description="Helical" evidence="3">
    <location>
        <begin position="81"/>
        <end position="98"/>
    </location>
</feature>
<keyword evidence="3" id="KW-0812">Transmembrane</keyword>
<evidence type="ECO:0000256" key="2">
    <source>
        <dbReference type="ARBA" id="ARBA00022475"/>
    </source>
</evidence>
<dbReference type="Pfam" id="PF00122">
    <property type="entry name" value="E1-E2_ATPase"/>
    <property type="match status" value="1"/>
</dbReference>
<comment type="caution">
    <text evidence="5">The sequence shown here is derived from an EMBL/GenBank/DDBJ whole genome shotgun (WGS) entry which is preliminary data.</text>
</comment>
<name>A0ABS6EEA9_9CLOT</name>
<keyword evidence="6" id="KW-1185">Reference proteome</keyword>
<dbReference type="Pfam" id="PF13246">
    <property type="entry name" value="Cation_ATPase"/>
    <property type="match status" value="1"/>
</dbReference>
<dbReference type="Pfam" id="PF00690">
    <property type="entry name" value="Cation_ATPase_N"/>
    <property type="match status" value="1"/>
</dbReference>
<dbReference type="InterPro" id="IPR059000">
    <property type="entry name" value="ATPase_P-type_domA"/>
</dbReference>
<dbReference type="InterPro" id="IPR050510">
    <property type="entry name" value="Cation_transp_ATPase_P-type"/>
</dbReference>
<protein>
    <submittedName>
        <fullName evidence="5">Cation-transporting P-type ATPase</fullName>
    </submittedName>
</protein>
<gene>
    <name evidence="5" type="ORF">KQI86_04320</name>
</gene>
<dbReference type="RefSeq" id="WP_216437909.1">
    <property type="nucleotide sequence ID" value="NZ_JAHLQF010000001.1"/>
</dbReference>
<feature type="transmembrane region" description="Helical" evidence="3">
    <location>
        <begin position="747"/>
        <end position="766"/>
    </location>
</feature>
<keyword evidence="3" id="KW-0472">Membrane</keyword>
<evidence type="ECO:0000256" key="3">
    <source>
        <dbReference type="SAM" id="Phobius"/>
    </source>
</evidence>
<feature type="transmembrane region" description="Helical" evidence="3">
    <location>
        <begin position="706"/>
        <end position="726"/>
    </location>
</feature>